<evidence type="ECO:0000313" key="2">
    <source>
        <dbReference type="Proteomes" id="UP000013782"/>
    </source>
</evidence>
<dbReference type="PATRIC" id="fig|1158607.3.peg.4165"/>
<evidence type="ECO:0000313" key="1">
    <source>
        <dbReference type="EMBL" id="EOH88373.1"/>
    </source>
</evidence>
<sequence>MMSEQPFTHQQLFNLKLETIEQRLMEYYQETQNSTMTIKLLLALRVRYQLGAKEFALVLQDLVRHLFMNTKATRTMKQFFWYFVDYFETSELRILNLKLNPVRNFIEKAKSLIKSQVAKLFHTEADTEAT</sequence>
<reference evidence="1 2" key="1">
    <citation type="submission" date="2013-02" db="EMBL/GenBank/DDBJ databases">
        <title>The Genome Sequence of Enterococcus pallens BAA-351.</title>
        <authorList>
            <consortium name="The Broad Institute Genome Sequencing Platform"/>
            <consortium name="The Broad Institute Genome Sequencing Center for Infectious Disease"/>
            <person name="Earl A.M."/>
            <person name="Gilmore M.S."/>
            <person name="Lebreton F."/>
            <person name="Walker B."/>
            <person name="Young S.K."/>
            <person name="Zeng Q."/>
            <person name="Gargeya S."/>
            <person name="Fitzgerald M."/>
            <person name="Haas B."/>
            <person name="Abouelleil A."/>
            <person name="Alvarado L."/>
            <person name="Arachchi H.M."/>
            <person name="Berlin A.M."/>
            <person name="Chapman S.B."/>
            <person name="Dewar J."/>
            <person name="Goldberg J."/>
            <person name="Griggs A."/>
            <person name="Gujja S."/>
            <person name="Hansen M."/>
            <person name="Howarth C."/>
            <person name="Imamovic A."/>
            <person name="Larimer J."/>
            <person name="McCowan C."/>
            <person name="Murphy C."/>
            <person name="Neiman D."/>
            <person name="Pearson M."/>
            <person name="Priest M."/>
            <person name="Roberts A."/>
            <person name="Saif S."/>
            <person name="Shea T."/>
            <person name="Sisk P."/>
            <person name="Sykes S."/>
            <person name="Wortman J."/>
            <person name="Nusbaum C."/>
            <person name="Birren B."/>
        </authorList>
    </citation>
    <scope>NUCLEOTIDE SEQUENCE [LARGE SCALE GENOMIC DNA]</scope>
    <source>
        <strain evidence="1 2">ATCC BAA-351</strain>
    </source>
</reference>
<comment type="caution">
    <text evidence="1">The sequence shown here is derived from an EMBL/GenBank/DDBJ whole genome shotgun (WGS) entry which is preliminary data.</text>
</comment>
<protein>
    <submittedName>
        <fullName evidence="1">Uncharacterized protein</fullName>
    </submittedName>
</protein>
<dbReference type="AlphaFoldDB" id="R2PZ12"/>
<dbReference type="Proteomes" id="UP000013782">
    <property type="component" value="Unassembled WGS sequence"/>
</dbReference>
<keyword evidence="2" id="KW-1185">Reference proteome</keyword>
<organism evidence="1 2">
    <name type="scientific">Enterococcus pallens ATCC BAA-351</name>
    <dbReference type="NCBI Taxonomy" id="1158607"/>
    <lineage>
        <taxon>Bacteria</taxon>
        <taxon>Bacillati</taxon>
        <taxon>Bacillota</taxon>
        <taxon>Bacilli</taxon>
        <taxon>Lactobacillales</taxon>
        <taxon>Enterococcaceae</taxon>
        <taxon>Enterococcus</taxon>
    </lineage>
</organism>
<dbReference type="EMBL" id="AJAQ01000045">
    <property type="protein sequence ID" value="EOH88373.1"/>
    <property type="molecule type" value="Genomic_DNA"/>
</dbReference>
<dbReference type="RefSeq" id="WP_010759135.1">
    <property type="nucleotide sequence ID" value="NZ_ASWD01000003.1"/>
</dbReference>
<dbReference type="eggNOG" id="ENOG5032FES">
    <property type="taxonomic scope" value="Bacteria"/>
</dbReference>
<name>R2PZ12_9ENTE</name>
<accession>R2PZ12</accession>
<dbReference type="HOGENOM" id="CLU_160576_0_0_9"/>
<proteinExistence type="predicted"/>
<gene>
    <name evidence="1" type="ORF">UAU_04191</name>
</gene>